<dbReference type="PROSITE" id="PS51375">
    <property type="entry name" value="PPR"/>
    <property type="match status" value="4"/>
</dbReference>
<dbReference type="InterPro" id="IPR011990">
    <property type="entry name" value="TPR-like_helical_dom_sf"/>
</dbReference>
<accession>A0A4V6A0E0</accession>
<dbReference type="PANTHER" id="PTHR47926:SF433">
    <property type="entry name" value="PENTATRICOPEPTIDE REPEAT-CONTAINING PROTEIN"/>
    <property type="match status" value="1"/>
</dbReference>
<evidence type="ECO:0000313" key="5">
    <source>
        <dbReference type="EMBL" id="TKR71195.1"/>
    </source>
</evidence>
<dbReference type="NCBIfam" id="TIGR00756">
    <property type="entry name" value="PPR"/>
    <property type="match status" value="5"/>
</dbReference>
<gene>
    <name evidence="5" type="ORF">D5086_0000303350</name>
</gene>
<proteinExistence type="inferred from homology"/>
<sequence length="720" mass="81217">MMIHPPYRFISEEDLPPCLFNMNKVNHWFRRGFCCVCTEAKTRTSGPIEADTCTSLIKQCGTSLHSLKTFHASMLKSHLHRNLHFLTNLIAQYASLGSVSYAYSLFSSTPSADLFLWNVMIRGLVDNSHYDHAILLYKQMLRLGIQPDNFTFPFIIKACSCLRHFEFGIRVHQDVVKFGYQSQVFISNSLITMYGKCDKYELSRQVFDEMPDKNAVSWSAIIGACLQDDRCKEGFSLFRQMLSEGSRPSRGAILNAMACVRSHEEADDVYRVVVENGLDFDQSVQSAAAGMFVRCGRVEVARKLFDGIMSKDLVTWATTIEAYVKADLPLEALGLLKQMMLQGIFPDAITLLGVIRACSTLASFQLAHIVHGIITTGFFYNQLLAVETALIDLYVKCGSLTYARKVFDGMQERNIITWSAMISGYGMHGWGREALNLFDQMKASVKPDHITFVSILSACSHSGLVAEGWECFNSMATDFGVTPRPEHYACMVDILGRAGKLDEACDFIERMPVRPNAAVWGALLGACRIHLNVDLAEMVARALFDLDPYNAGRYVILYNIYTLTGKRKEADSIRTLMKNRGVKKIAGYSVIEIKNKLYAFVAGDRSHPQTDLIYSELERLMDRIRQEGYTPDINFVLHDVDEETKESMLSLHSEKLAIVFGLLNLGPESVIRIRKNLRVCGDCHTATKFISKVTGREIVVRDAHRFHHFKNGACSCRDYW</sequence>
<dbReference type="InterPro" id="IPR002885">
    <property type="entry name" value="PPR_rpt"/>
</dbReference>
<dbReference type="InterPro" id="IPR032867">
    <property type="entry name" value="DYW_dom"/>
</dbReference>
<evidence type="ECO:0000259" key="4">
    <source>
        <dbReference type="Pfam" id="PF14432"/>
    </source>
</evidence>
<feature type="repeat" description="PPR" evidence="3">
    <location>
        <begin position="312"/>
        <end position="346"/>
    </location>
</feature>
<name>A0A4V6A0E0_POPAL</name>
<dbReference type="InterPro" id="IPR046960">
    <property type="entry name" value="PPR_At4g14850-like_plant"/>
</dbReference>
<dbReference type="GO" id="GO:0008270">
    <property type="term" value="F:zinc ion binding"/>
    <property type="evidence" value="ECO:0007669"/>
    <property type="project" value="InterPro"/>
</dbReference>
<dbReference type="AlphaFoldDB" id="A0A4V6A0E0"/>
<reference evidence="5" key="1">
    <citation type="submission" date="2018-10" db="EMBL/GenBank/DDBJ databases">
        <title>Population genomic analysis revealed the cold adaptation of white poplar.</title>
        <authorList>
            <person name="Liu Y.-J."/>
        </authorList>
    </citation>
    <scope>NUCLEOTIDE SEQUENCE [LARGE SCALE GENOMIC DNA]</scope>
    <source>
        <strain evidence="5">PAL-ZL1</strain>
    </source>
</reference>
<comment type="similarity">
    <text evidence="1">Belongs to the PPR family. PCMP-H subfamily.</text>
</comment>
<evidence type="ECO:0000256" key="1">
    <source>
        <dbReference type="ARBA" id="ARBA00006643"/>
    </source>
</evidence>
<dbReference type="FunFam" id="1.25.40.10:FF:002148">
    <property type="entry name" value="Pentatricopeptide repeat-containing protein At2g29760, chloroplastic"/>
    <property type="match status" value="1"/>
</dbReference>
<dbReference type="PANTHER" id="PTHR47926">
    <property type="entry name" value="PENTATRICOPEPTIDE REPEAT-CONTAINING PROTEIN"/>
    <property type="match status" value="1"/>
</dbReference>
<feature type="domain" description="DYW" evidence="4">
    <location>
        <begin position="628"/>
        <end position="720"/>
    </location>
</feature>
<feature type="repeat" description="PPR" evidence="3">
    <location>
        <begin position="214"/>
        <end position="248"/>
    </location>
</feature>
<dbReference type="EMBL" id="RCHU01001188">
    <property type="protein sequence ID" value="TKR71195.1"/>
    <property type="molecule type" value="Genomic_DNA"/>
</dbReference>
<dbReference type="InterPro" id="IPR046849">
    <property type="entry name" value="E2_motif"/>
</dbReference>
<dbReference type="Pfam" id="PF13041">
    <property type="entry name" value="PPR_2"/>
    <property type="match status" value="2"/>
</dbReference>
<dbReference type="Pfam" id="PF20431">
    <property type="entry name" value="E_motif"/>
    <property type="match status" value="1"/>
</dbReference>
<keyword evidence="2" id="KW-0677">Repeat</keyword>
<feature type="repeat" description="PPR" evidence="3">
    <location>
        <begin position="414"/>
        <end position="444"/>
    </location>
</feature>
<comment type="caution">
    <text evidence="5">The sequence shown here is derived from an EMBL/GenBank/DDBJ whole genome shotgun (WGS) entry which is preliminary data.</text>
</comment>
<dbReference type="Gene3D" id="1.25.40.10">
    <property type="entry name" value="Tetratricopeptide repeat domain"/>
    <property type="match status" value="4"/>
</dbReference>
<organism evidence="5">
    <name type="scientific">Populus alba</name>
    <name type="common">White poplar</name>
    <dbReference type="NCBI Taxonomy" id="43335"/>
    <lineage>
        <taxon>Eukaryota</taxon>
        <taxon>Viridiplantae</taxon>
        <taxon>Streptophyta</taxon>
        <taxon>Embryophyta</taxon>
        <taxon>Tracheophyta</taxon>
        <taxon>Spermatophyta</taxon>
        <taxon>Magnoliopsida</taxon>
        <taxon>eudicotyledons</taxon>
        <taxon>Gunneridae</taxon>
        <taxon>Pentapetalae</taxon>
        <taxon>rosids</taxon>
        <taxon>fabids</taxon>
        <taxon>Malpighiales</taxon>
        <taxon>Salicaceae</taxon>
        <taxon>Saliceae</taxon>
        <taxon>Populus</taxon>
    </lineage>
</organism>
<feature type="repeat" description="PPR" evidence="3">
    <location>
        <begin position="113"/>
        <end position="147"/>
    </location>
</feature>
<dbReference type="Pfam" id="PF20430">
    <property type="entry name" value="Eplus_motif"/>
    <property type="match status" value="1"/>
</dbReference>
<dbReference type="Pfam" id="PF01535">
    <property type="entry name" value="PPR"/>
    <property type="match status" value="4"/>
</dbReference>
<dbReference type="FunFam" id="1.25.40.10:FF:000344">
    <property type="entry name" value="Pentatricopeptide repeat-containing protein"/>
    <property type="match status" value="1"/>
</dbReference>
<evidence type="ECO:0000256" key="2">
    <source>
        <dbReference type="ARBA" id="ARBA00022737"/>
    </source>
</evidence>
<dbReference type="GO" id="GO:0003723">
    <property type="term" value="F:RNA binding"/>
    <property type="evidence" value="ECO:0007669"/>
    <property type="project" value="InterPro"/>
</dbReference>
<dbReference type="Pfam" id="PF14432">
    <property type="entry name" value="DYW_deaminase"/>
    <property type="match status" value="1"/>
</dbReference>
<evidence type="ECO:0000256" key="3">
    <source>
        <dbReference type="PROSITE-ProRule" id="PRU00708"/>
    </source>
</evidence>
<dbReference type="GO" id="GO:0009451">
    <property type="term" value="P:RNA modification"/>
    <property type="evidence" value="ECO:0007669"/>
    <property type="project" value="InterPro"/>
</dbReference>
<protein>
    <submittedName>
        <fullName evidence="5">Pentatricopeptide repeat-containing protein</fullName>
    </submittedName>
</protein>
<dbReference type="InterPro" id="IPR046848">
    <property type="entry name" value="E_motif"/>
</dbReference>